<name>A0ABS2JE15_9ACTN</name>
<protein>
    <submittedName>
        <fullName evidence="1">GNAT family N-acetyltransferase</fullName>
    </submittedName>
</protein>
<evidence type="ECO:0000313" key="2">
    <source>
        <dbReference type="Proteomes" id="UP000809587"/>
    </source>
</evidence>
<keyword evidence="2" id="KW-1185">Reference proteome</keyword>
<comment type="caution">
    <text evidence="1">The sequence shown here is derived from an EMBL/GenBank/DDBJ whole genome shotgun (WGS) entry which is preliminary data.</text>
</comment>
<organism evidence="1 2">
    <name type="scientific">Micromonospora humidisoli</name>
    <dbReference type="NCBI Taxonomy" id="2807622"/>
    <lineage>
        <taxon>Bacteria</taxon>
        <taxon>Bacillati</taxon>
        <taxon>Actinomycetota</taxon>
        <taxon>Actinomycetes</taxon>
        <taxon>Micromonosporales</taxon>
        <taxon>Micromonosporaceae</taxon>
        <taxon>Micromonospora</taxon>
    </lineage>
</organism>
<accession>A0ABS2JE15</accession>
<dbReference type="Proteomes" id="UP000809587">
    <property type="component" value="Unassembled WGS sequence"/>
</dbReference>
<dbReference type="RefSeq" id="WP_204959884.1">
    <property type="nucleotide sequence ID" value="NZ_JAFEUO010000005.1"/>
</dbReference>
<sequence>MTGVRLLRLDEAAAMTAWAELCGPADLFNAPAWLAVEREAVGPWVPRANGCLVRAEGETVLAGVTVQQFGLDVDDETVRLDKMFPADSPVLGHPAEVLAGALQPSLMCGTWFNSSILTPPHAPAGRTDRARQELVDAVVDLADDWGSAAVFFPFVDAADTGLRRTLREAGFVEFAAPARHIFECGHGDYDEFVASLPSRKRNRLRREFAAVERAGVRTAVEPLDATTVDHAARLAHLLEQKYGQCSSYEQFQAWFDAIARHTEALVFTAARDAGPPVAMSMWIHHQGRLYGFHAGFDYERCQGLPMYSLVGYHLPMRYGFADAGTSVLEYGVGSDEAKRLRGTTALPQVLCVKALSRRARLVLDDATA</sequence>
<evidence type="ECO:0000313" key="1">
    <source>
        <dbReference type="EMBL" id="MBM7084777.1"/>
    </source>
</evidence>
<proteinExistence type="predicted"/>
<dbReference type="Pfam" id="PF04339">
    <property type="entry name" value="FemAB_like"/>
    <property type="match status" value="1"/>
</dbReference>
<gene>
    <name evidence="1" type="ORF">JQN84_19880</name>
</gene>
<dbReference type="InterPro" id="IPR007434">
    <property type="entry name" value="FemAB-like"/>
</dbReference>
<dbReference type="SUPFAM" id="SSF55729">
    <property type="entry name" value="Acyl-CoA N-acyltransferases (Nat)"/>
    <property type="match status" value="1"/>
</dbReference>
<reference evidence="1 2" key="1">
    <citation type="submission" date="2021-02" db="EMBL/GenBank/DDBJ databases">
        <authorList>
            <person name="Lee D.-H."/>
        </authorList>
    </citation>
    <scope>NUCLEOTIDE SEQUENCE [LARGE SCALE GENOMIC DNA]</scope>
    <source>
        <strain evidence="1 2">MMS20-R2-29</strain>
    </source>
</reference>
<dbReference type="InterPro" id="IPR016181">
    <property type="entry name" value="Acyl_CoA_acyltransferase"/>
</dbReference>
<dbReference type="Gene3D" id="3.40.630.30">
    <property type="match status" value="1"/>
</dbReference>
<dbReference type="EMBL" id="JAFEUO010000005">
    <property type="protein sequence ID" value="MBM7084777.1"/>
    <property type="molecule type" value="Genomic_DNA"/>
</dbReference>